<keyword evidence="5" id="KW-0378">Hydrolase</keyword>
<dbReference type="InterPro" id="IPR012933">
    <property type="entry name" value="HicA_mRNA_interferase"/>
</dbReference>
<proteinExistence type="inferred from homology"/>
<dbReference type="GO" id="GO:0003729">
    <property type="term" value="F:mRNA binding"/>
    <property type="evidence" value="ECO:0007669"/>
    <property type="project" value="InterPro"/>
</dbReference>
<keyword evidence="3" id="KW-0540">Nuclease</keyword>
<dbReference type="Proteomes" id="UP000298234">
    <property type="component" value="Unassembled WGS sequence"/>
</dbReference>
<keyword evidence="7" id="KW-0346">Stress response</keyword>
<comment type="similarity">
    <text evidence="1">Belongs to the HicA mRNA interferase family.</text>
</comment>
<name>A0AAX2RWK8_BURCE</name>
<evidence type="ECO:0000313" key="8">
    <source>
        <dbReference type="EMBL" id="TEU52138.1"/>
    </source>
</evidence>
<evidence type="ECO:0000256" key="7">
    <source>
        <dbReference type="ARBA" id="ARBA00023016"/>
    </source>
</evidence>
<keyword evidence="2" id="KW-1277">Toxin-antitoxin system</keyword>
<protein>
    <submittedName>
        <fullName evidence="8">Addiction module toxin, HicA family</fullName>
    </submittedName>
</protein>
<keyword evidence="6" id="KW-0694">RNA-binding</keyword>
<evidence type="ECO:0000313" key="9">
    <source>
        <dbReference type="Proteomes" id="UP000298234"/>
    </source>
</evidence>
<sequence>MFKVSPWSQHGGTVKLSEFKKWLADRGAIFKEGTKHTKVYLNGEQTALPRHPGHEIGEGLRKKILKQLKLK</sequence>
<dbReference type="GO" id="GO:0004519">
    <property type="term" value="F:endonuclease activity"/>
    <property type="evidence" value="ECO:0007669"/>
    <property type="project" value="UniProtKB-KW"/>
</dbReference>
<gene>
    <name evidence="8" type="ORF">E3D37_05600</name>
</gene>
<accession>A0AAX2RWK8</accession>
<dbReference type="EMBL" id="SNSQ01000005">
    <property type="protein sequence ID" value="TEU52138.1"/>
    <property type="molecule type" value="Genomic_DNA"/>
</dbReference>
<comment type="caution">
    <text evidence="8">The sequence shown here is derived from an EMBL/GenBank/DDBJ whole genome shotgun (WGS) entry which is preliminary data.</text>
</comment>
<evidence type="ECO:0000256" key="5">
    <source>
        <dbReference type="ARBA" id="ARBA00022801"/>
    </source>
</evidence>
<dbReference type="SUPFAM" id="SSF54786">
    <property type="entry name" value="YcfA/nrd intein domain"/>
    <property type="match status" value="1"/>
</dbReference>
<evidence type="ECO:0000256" key="2">
    <source>
        <dbReference type="ARBA" id="ARBA00022649"/>
    </source>
</evidence>
<dbReference type="Gene3D" id="3.30.920.30">
    <property type="entry name" value="Hypothetical protein"/>
    <property type="match status" value="1"/>
</dbReference>
<dbReference type="InterPro" id="IPR038570">
    <property type="entry name" value="HicA_sf"/>
</dbReference>
<keyword evidence="4" id="KW-0255">Endonuclease</keyword>
<organism evidence="8 9">
    <name type="scientific">Burkholderia cepacia</name>
    <name type="common">Pseudomonas cepacia</name>
    <dbReference type="NCBI Taxonomy" id="292"/>
    <lineage>
        <taxon>Bacteria</taxon>
        <taxon>Pseudomonadati</taxon>
        <taxon>Pseudomonadota</taxon>
        <taxon>Betaproteobacteria</taxon>
        <taxon>Burkholderiales</taxon>
        <taxon>Burkholderiaceae</taxon>
        <taxon>Burkholderia</taxon>
        <taxon>Burkholderia cepacia complex</taxon>
    </lineage>
</organism>
<evidence type="ECO:0000256" key="3">
    <source>
        <dbReference type="ARBA" id="ARBA00022722"/>
    </source>
</evidence>
<reference evidence="8 9" key="1">
    <citation type="submission" date="2019-03" db="EMBL/GenBank/DDBJ databases">
        <title>Burkholderia cepacia outbreak.</title>
        <authorList>
            <person name="Farzana R."/>
            <person name="Walsh T.R."/>
        </authorList>
    </citation>
    <scope>NUCLEOTIDE SEQUENCE [LARGE SCALE GENOMIC DNA]</scope>
    <source>
        <strain evidence="9">d13</strain>
    </source>
</reference>
<dbReference type="AlphaFoldDB" id="A0AAX2RWK8"/>
<evidence type="ECO:0000256" key="1">
    <source>
        <dbReference type="ARBA" id="ARBA00006620"/>
    </source>
</evidence>
<dbReference type="GO" id="GO:0016787">
    <property type="term" value="F:hydrolase activity"/>
    <property type="evidence" value="ECO:0007669"/>
    <property type="project" value="UniProtKB-KW"/>
</dbReference>
<dbReference type="Pfam" id="PF07927">
    <property type="entry name" value="HicA_toxin"/>
    <property type="match status" value="1"/>
</dbReference>
<evidence type="ECO:0000256" key="6">
    <source>
        <dbReference type="ARBA" id="ARBA00022884"/>
    </source>
</evidence>
<evidence type="ECO:0000256" key="4">
    <source>
        <dbReference type="ARBA" id="ARBA00022759"/>
    </source>
</evidence>